<dbReference type="Pfam" id="PF12730">
    <property type="entry name" value="ABC2_membrane_4"/>
    <property type="match status" value="1"/>
</dbReference>
<keyword evidence="1" id="KW-0472">Membrane</keyword>
<evidence type="ECO:0000256" key="1">
    <source>
        <dbReference type="SAM" id="Phobius"/>
    </source>
</evidence>
<accession>A0ABM8I2A3</accession>
<feature type="transmembrane region" description="Helical" evidence="1">
    <location>
        <begin position="56"/>
        <end position="78"/>
    </location>
</feature>
<dbReference type="EMBL" id="AP027742">
    <property type="protein sequence ID" value="BDZ76891.1"/>
    <property type="molecule type" value="Genomic_DNA"/>
</dbReference>
<feature type="transmembrane region" description="Helical" evidence="1">
    <location>
        <begin position="143"/>
        <end position="161"/>
    </location>
</feature>
<gene>
    <name evidence="2" type="ORF">Lac1_10740</name>
</gene>
<proteinExistence type="predicted"/>
<feature type="transmembrane region" description="Helical" evidence="1">
    <location>
        <begin position="168"/>
        <end position="190"/>
    </location>
</feature>
<dbReference type="Proteomes" id="UP001305815">
    <property type="component" value="Chromosome"/>
</dbReference>
<evidence type="ECO:0000313" key="2">
    <source>
        <dbReference type="EMBL" id="BDZ76891.1"/>
    </source>
</evidence>
<reference evidence="3" key="1">
    <citation type="journal article" date="2023" name="Int. J. Syst. Evol. Microbiol.">
        <title>Claveliimonas bilis gen. nov., sp. nov., deoxycholic acid-producing bacteria isolated from human faeces, and reclassification of Sellimonas monacensis Zenner et al. 2021 as Claveliimonas monacensis comb. nov.</title>
        <authorList>
            <person name="Hisatomi A."/>
            <person name="Kastawa N.W.E.P.G."/>
            <person name="Song I."/>
            <person name="Ohkuma M."/>
            <person name="Fukiya S."/>
            <person name="Sakamoto M."/>
        </authorList>
    </citation>
    <scope>NUCLEOTIDE SEQUENCE [LARGE SCALE GENOMIC DNA]</scope>
    <source>
        <strain evidence="3">12BBH14</strain>
    </source>
</reference>
<sequence length="239" mass="26433">MKLSIELKKLKSTGLILAILTGGMAAALLPVLNTWFRTELFTSLPDSPLVVLLDANSQMMIMLNLILMICGSCILYHTEYSEHALRKMLSLPITPESLYLQKAVILILGLLFLLILESSALVFCTAHWFTITEDFWILLLKNALYSAFLSLPSILLMLLIASACQNMWVSLGTGVIFLSLASSLTEGPFLLRLCPFITPFQTLVQTEGEALSYIGGAAAEILILGITAVIFTRRRRYTI</sequence>
<feature type="transmembrane region" description="Helical" evidence="1">
    <location>
        <begin position="210"/>
        <end position="231"/>
    </location>
</feature>
<dbReference type="RefSeq" id="WP_316266506.1">
    <property type="nucleotide sequence ID" value="NZ_AP027742.1"/>
</dbReference>
<protein>
    <submittedName>
        <fullName evidence="2">Lantibiotic ABC transporter permease</fullName>
    </submittedName>
</protein>
<feature type="transmembrane region" description="Helical" evidence="1">
    <location>
        <begin position="12"/>
        <end position="36"/>
    </location>
</feature>
<keyword evidence="1" id="KW-1133">Transmembrane helix</keyword>
<organism evidence="2 3">
    <name type="scientific">Claveliimonas bilis</name>
    <dbReference type="NCBI Taxonomy" id="3028070"/>
    <lineage>
        <taxon>Bacteria</taxon>
        <taxon>Bacillati</taxon>
        <taxon>Bacillota</taxon>
        <taxon>Clostridia</taxon>
        <taxon>Lachnospirales</taxon>
        <taxon>Lachnospiraceae</taxon>
        <taxon>Claveliimonas</taxon>
    </lineage>
</organism>
<feature type="transmembrane region" description="Helical" evidence="1">
    <location>
        <begin position="99"/>
        <end position="123"/>
    </location>
</feature>
<name>A0ABM8I2A3_9FIRM</name>
<keyword evidence="1" id="KW-0812">Transmembrane</keyword>
<keyword evidence="3" id="KW-1185">Reference proteome</keyword>
<evidence type="ECO:0000313" key="3">
    <source>
        <dbReference type="Proteomes" id="UP001305815"/>
    </source>
</evidence>